<evidence type="ECO:0000313" key="18">
    <source>
        <dbReference type="EMBL" id="TKW48676.1"/>
    </source>
</evidence>
<keyword evidence="6" id="KW-0336">GPI-anchor</keyword>
<dbReference type="InterPro" id="IPR052337">
    <property type="entry name" value="SAT4-like"/>
</dbReference>
<evidence type="ECO:0000256" key="16">
    <source>
        <dbReference type="SAM" id="SignalP"/>
    </source>
</evidence>
<evidence type="ECO:0000256" key="3">
    <source>
        <dbReference type="ARBA" id="ARBA00004613"/>
    </source>
</evidence>
<evidence type="ECO:0000256" key="8">
    <source>
        <dbReference type="ARBA" id="ARBA00022729"/>
    </source>
</evidence>
<dbReference type="GO" id="GO:0005576">
    <property type="term" value="C:extracellular region"/>
    <property type="evidence" value="ECO:0007669"/>
    <property type="project" value="UniProtKB-SubCell"/>
</dbReference>
<feature type="chain" id="PRO_5021028352" description="CFEM domain-containing protein" evidence="16">
    <location>
        <begin position="19"/>
        <end position="490"/>
    </location>
</feature>
<accession>A0A4V6DFC9</accession>
<dbReference type="InterPro" id="IPR008427">
    <property type="entry name" value="Extracellular_membr_CFEM_dom"/>
</dbReference>
<dbReference type="PANTHER" id="PTHR33048">
    <property type="entry name" value="PTH11-LIKE INTEGRAL MEMBRANE PROTEIN (AFU_ORTHOLOGUE AFUA_5G11245)"/>
    <property type="match status" value="1"/>
</dbReference>
<dbReference type="GO" id="GO:0098552">
    <property type="term" value="C:side of membrane"/>
    <property type="evidence" value="ECO:0007669"/>
    <property type="project" value="UniProtKB-KW"/>
</dbReference>
<evidence type="ECO:0000256" key="1">
    <source>
        <dbReference type="ARBA" id="ARBA00004141"/>
    </source>
</evidence>
<evidence type="ECO:0000259" key="17">
    <source>
        <dbReference type="SMART" id="SM00747"/>
    </source>
</evidence>
<feature type="transmembrane region" description="Helical" evidence="15">
    <location>
        <begin position="347"/>
        <end position="368"/>
    </location>
</feature>
<reference evidence="18 19" key="1">
    <citation type="journal article" date="2019" name="PLoS ONE">
        <title>Comparative genome analysis indicates high evolutionary potential of pathogenicity genes in Colletotrichum tanaceti.</title>
        <authorList>
            <person name="Lelwala R.V."/>
            <person name="Korhonen P.K."/>
            <person name="Young N.D."/>
            <person name="Scott J.B."/>
            <person name="Ades P.A."/>
            <person name="Gasser R.B."/>
            <person name="Taylor P.W.J."/>
        </authorList>
    </citation>
    <scope>NUCLEOTIDE SEQUENCE [LARGE SCALE GENOMIC DNA]</scope>
    <source>
        <strain evidence="18">BRIP57314</strain>
    </source>
</reference>
<evidence type="ECO:0000256" key="7">
    <source>
        <dbReference type="ARBA" id="ARBA00022692"/>
    </source>
</evidence>
<evidence type="ECO:0000256" key="9">
    <source>
        <dbReference type="ARBA" id="ARBA00022989"/>
    </source>
</evidence>
<protein>
    <recommendedName>
        <fullName evidence="17">CFEM domain-containing protein</fullName>
    </recommendedName>
</protein>
<dbReference type="Proteomes" id="UP000310108">
    <property type="component" value="Unassembled WGS sequence"/>
</dbReference>
<dbReference type="EMBL" id="PJEX01000794">
    <property type="protein sequence ID" value="TKW48676.1"/>
    <property type="molecule type" value="Genomic_DNA"/>
</dbReference>
<evidence type="ECO:0000256" key="5">
    <source>
        <dbReference type="ARBA" id="ARBA00022525"/>
    </source>
</evidence>
<keyword evidence="5" id="KW-0964">Secreted</keyword>
<keyword evidence="9 15" id="KW-1133">Transmembrane helix</keyword>
<gene>
    <name evidence="18" type="ORF">CTA1_5936</name>
</gene>
<keyword evidence="19" id="KW-1185">Reference proteome</keyword>
<comment type="subcellular location">
    <subcellularLocation>
        <location evidence="2">Membrane</location>
        <topology evidence="2">Lipid-anchor</topology>
        <topology evidence="2">GPI-anchor</topology>
    </subcellularLocation>
    <subcellularLocation>
        <location evidence="1">Membrane</location>
        <topology evidence="1">Multi-pass membrane protein</topology>
    </subcellularLocation>
    <subcellularLocation>
        <location evidence="3">Secreted</location>
    </subcellularLocation>
</comment>
<keyword evidence="6" id="KW-0325">Glycoprotein</keyword>
<sequence>MQAGGILLLIVAAAAAAAAHPGSDPDPIPMLASDSNSTSPTIQLSTIPPCAMQCLVDGFHAGNCTMAGLAGCMCTNVPLLAHISECVQKSCDVFADQVATARISQHLCQGYPKEERRQFSMIFAVGLPLLTSITVALRCVARLQVASRLWWDDWTALAALGFLIVMSGLGQANSSLGYGYHYWDIDPSNGKMILQIFYAQQMLYIFTQVFAKASICCFYSRVFPNKRFRLAVGCFLAFLFAYGLLFLLLLAFQCLPVRSIWDRSVRGRCLNTEAISYGGAVSSILEDLVLIVMPVPELLKLRLSARKKAALVFMFGVGSFACVASMVRLKYLVTFVHSFDATWDNVYLVVWSSVELNLAIICGSLPALRSLLKKIPALLRTVTNTRSRRSSAGATGGDKSRRGADPRRQSSSSATADAKAAAAAADAEDAEDNSHGPSSGDNTPRRVSMPRPFSGSTACGKSFCLSREEETDPDGKEGFGLGPGDLETGR</sequence>
<keyword evidence="8 16" id="KW-0732">Signal</keyword>
<evidence type="ECO:0000313" key="19">
    <source>
        <dbReference type="Proteomes" id="UP000310108"/>
    </source>
</evidence>
<keyword evidence="7 15" id="KW-0812">Transmembrane</keyword>
<comment type="caution">
    <text evidence="18">The sequence shown here is derived from an EMBL/GenBank/DDBJ whole genome shotgun (WGS) entry which is preliminary data.</text>
</comment>
<feature type="compositionally biased region" description="Basic and acidic residues" evidence="14">
    <location>
        <begin position="398"/>
        <end position="408"/>
    </location>
</feature>
<evidence type="ECO:0000256" key="4">
    <source>
        <dbReference type="ARBA" id="ARBA00010031"/>
    </source>
</evidence>
<proteinExistence type="inferred from homology"/>
<feature type="domain" description="CFEM" evidence="17">
    <location>
        <begin position="43"/>
        <end position="109"/>
    </location>
</feature>
<feature type="signal peptide" evidence="16">
    <location>
        <begin position="1"/>
        <end position="18"/>
    </location>
</feature>
<feature type="region of interest" description="Disordered" evidence="14">
    <location>
        <begin position="386"/>
        <end position="490"/>
    </location>
</feature>
<keyword evidence="11" id="KW-1015">Disulfide bond</keyword>
<feature type="transmembrane region" description="Helical" evidence="15">
    <location>
        <begin position="153"/>
        <end position="172"/>
    </location>
</feature>
<dbReference type="PANTHER" id="PTHR33048:SF47">
    <property type="entry name" value="INTEGRAL MEMBRANE PROTEIN-RELATED"/>
    <property type="match status" value="1"/>
</dbReference>
<dbReference type="STRING" id="1306861.A0A4V6DFC9"/>
<feature type="transmembrane region" description="Helical" evidence="15">
    <location>
        <begin position="119"/>
        <end position="141"/>
    </location>
</feature>
<comment type="similarity">
    <text evidence="4">Belongs to the RBT5 family.</text>
</comment>
<evidence type="ECO:0000256" key="6">
    <source>
        <dbReference type="ARBA" id="ARBA00022622"/>
    </source>
</evidence>
<evidence type="ECO:0000256" key="13">
    <source>
        <dbReference type="ARBA" id="ARBA00038359"/>
    </source>
</evidence>
<dbReference type="AlphaFoldDB" id="A0A4V6DFC9"/>
<keyword evidence="12" id="KW-0449">Lipoprotein</keyword>
<evidence type="ECO:0000256" key="2">
    <source>
        <dbReference type="ARBA" id="ARBA00004589"/>
    </source>
</evidence>
<name>A0A4V6DFC9_9PEZI</name>
<dbReference type="InterPro" id="IPR049326">
    <property type="entry name" value="Rhodopsin_dom_fungi"/>
</dbReference>
<keyword evidence="10 15" id="KW-0472">Membrane</keyword>
<feature type="transmembrane region" description="Helical" evidence="15">
    <location>
        <begin position="192"/>
        <end position="218"/>
    </location>
</feature>
<evidence type="ECO:0000256" key="10">
    <source>
        <dbReference type="ARBA" id="ARBA00023136"/>
    </source>
</evidence>
<organism evidence="18 19">
    <name type="scientific">Colletotrichum tanaceti</name>
    <dbReference type="NCBI Taxonomy" id="1306861"/>
    <lineage>
        <taxon>Eukaryota</taxon>
        <taxon>Fungi</taxon>
        <taxon>Dikarya</taxon>
        <taxon>Ascomycota</taxon>
        <taxon>Pezizomycotina</taxon>
        <taxon>Sordariomycetes</taxon>
        <taxon>Hypocreomycetidae</taxon>
        <taxon>Glomerellales</taxon>
        <taxon>Glomerellaceae</taxon>
        <taxon>Colletotrichum</taxon>
        <taxon>Colletotrichum destructivum species complex</taxon>
    </lineage>
</organism>
<dbReference type="Pfam" id="PF05730">
    <property type="entry name" value="CFEM"/>
    <property type="match status" value="1"/>
</dbReference>
<comment type="similarity">
    <text evidence="13">Belongs to the SAT4 family.</text>
</comment>
<evidence type="ECO:0000256" key="11">
    <source>
        <dbReference type="ARBA" id="ARBA00023157"/>
    </source>
</evidence>
<dbReference type="Pfam" id="PF20684">
    <property type="entry name" value="Fung_rhodopsin"/>
    <property type="match status" value="1"/>
</dbReference>
<evidence type="ECO:0000256" key="12">
    <source>
        <dbReference type="ARBA" id="ARBA00023288"/>
    </source>
</evidence>
<feature type="compositionally biased region" description="Low complexity" evidence="14">
    <location>
        <begin position="410"/>
        <end position="425"/>
    </location>
</feature>
<evidence type="ECO:0000256" key="15">
    <source>
        <dbReference type="SAM" id="Phobius"/>
    </source>
</evidence>
<feature type="transmembrane region" description="Helical" evidence="15">
    <location>
        <begin position="308"/>
        <end position="327"/>
    </location>
</feature>
<evidence type="ECO:0000256" key="14">
    <source>
        <dbReference type="SAM" id="MobiDB-lite"/>
    </source>
</evidence>
<dbReference type="SMART" id="SM00747">
    <property type="entry name" value="CFEM"/>
    <property type="match status" value="1"/>
</dbReference>
<feature type="transmembrane region" description="Helical" evidence="15">
    <location>
        <begin position="230"/>
        <end position="255"/>
    </location>
</feature>